<evidence type="ECO:0000256" key="1">
    <source>
        <dbReference type="SAM" id="SignalP"/>
    </source>
</evidence>
<dbReference type="Proteomes" id="UP000647339">
    <property type="component" value="Unassembled WGS sequence"/>
</dbReference>
<sequence length="328" mass="36238">MIMHRKLKFTLLVSIILTLAIAFQSCERKQAGKTGQLQAKDTIATKKDDQTVVFDSRHFGNYVDDGYAQRDKGSDWVAVTVRPLDDSFMRVSIRSRSDRKRPTCTFDTNASVVDQHTLKAFEQGSTLLFTFSDSTISVTTEKESEEGSLYFFCSGGATIAGNYQKLEGNLDATQVDPTDYTKTLNLSSQLFIVTAREEALIIESPTLEVDKGPYESVLTGEVLNAEIGDLNADGEAEIFIYSRDGEGYGKVVGYSVNNGKSMSMIAIPPIADSQEANAGYEGGDEFAIVENNLVRRFPLANGKTKQIQYKLKDGEAMRQLVVDKVMVY</sequence>
<dbReference type="PROSITE" id="PS51257">
    <property type="entry name" value="PROKAR_LIPOPROTEIN"/>
    <property type="match status" value="1"/>
</dbReference>
<comment type="caution">
    <text evidence="2">The sequence shown here is derived from an EMBL/GenBank/DDBJ whole genome shotgun (WGS) entry which is preliminary data.</text>
</comment>
<proteinExistence type="predicted"/>
<evidence type="ECO:0000313" key="2">
    <source>
        <dbReference type="EMBL" id="GGF32614.1"/>
    </source>
</evidence>
<evidence type="ECO:0000313" key="3">
    <source>
        <dbReference type="Proteomes" id="UP000647339"/>
    </source>
</evidence>
<feature type="signal peptide" evidence="1">
    <location>
        <begin position="1"/>
        <end position="22"/>
    </location>
</feature>
<name>A0ABQ1V023_9BACT</name>
<accession>A0ABQ1V023</accession>
<evidence type="ECO:0008006" key="4">
    <source>
        <dbReference type="Google" id="ProtNLM"/>
    </source>
</evidence>
<keyword evidence="3" id="KW-1185">Reference proteome</keyword>
<feature type="chain" id="PRO_5047006706" description="FG-GAP repeat protein" evidence="1">
    <location>
        <begin position="23"/>
        <end position="328"/>
    </location>
</feature>
<organism evidence="2 3">
    <name type="scientific">Echinicola rosea</name>
    <dbReference type="NCBI Taxonomy" id="1807691"/>
    <lineage>
        <taxon>Bacteria</taxon>
        <taxon>Pseudomonadati</taxon>
        <taxon>Bacteroidota</taxon>
        <taxon>Cytophagia</taxon>
        <taxon>Cytophagales</taxon>
        <taxon>Cyclobacteriaceae</taxon>
        <taxon>Echinicola</taxon>
    </lineage>
</organism>
<gene>
    <name evidence="2" type="ORF">GCM10011339_20960</name>
</gene>
<protein>
    <recommendedName>
        <fullName evidence="4">FG-GAP repeat protein</fullName>
    </recommendedName>
</protein>
<dbReference type="EMBL" id="BMIU01000009">
    <property type="protein sequence ID" value="GGF32614.1"/>
    <property type="molecule type" value="Genomic_DNA"/>
</dbReference>
<keyword evidence="1" id="KW-0732">Signal</keyword>
<reference evidence="3" key="1">
    <citation type="journal article" date="2019" name="Int. J. Syst. Evol. Microbiol.">
        <title>The Global Catalogue of Microorganisms (GCM) 10K type strain sequencing project: providing services to taxonomists for standard genome sequencing and annotation.</title>
        <authorList>
            <consortium name="The Broad Institute Genomics Platform"/>
            <consortium name="The Broad Institute Genome Sequencing Center for Infectious Disease"/>
            <person name="Wu L."/>
            <person name="Ma J."/>
        </authorList>
    </citation>
    <scope>NUCLEOTIDE SEQUENCE [LARGE SCALE GENOMIC DNA]</scope>
    <source>
        <strain evidence="3">CGMCC 1.15407</strain>
    </source>
</reference>